<dbReference type="PANTHER" id="PTHR36964:SF1">
    <property type="entry name" value="PROTEIN-METHIONINE-SULFOXIDE REDUCTASE HEME-BINDING SUBUNIT MSRQ"/>
    <property type="match status" value="1"/>
</dbReference>
<dbReference type="AlphaFoldDB" id="A0A225NWX6"/>
<evidence type="ECO:0000256" key="2">
    <source>
        <dbReference type="ARBA" id="ARBA00022448"/>
    </source>
</evidence>
<dbReference type="NCBIfam" id="NF003833">
    <property type="entry name" value="PRK05419.1-5"/>
    <property type="match status" value="1"/>
</dbReference>
<dbReference type="GO" id="GO:0020037">
    <property type="term" value="F:heme binding"/>
    <property type="evidence" value="ECO:0007669"/>
    <property type="project" value="UniProtKB-UniRule"/>
</dbReference>
<keyword evidence="10" id="KW-1185">Reference proteome</keyword>
<protein>
    <recommendedName>
        <fullName evidence="7">Protein-methionine-sulfoxide reductase heme-binding subunit MsrQ</fullName>
    </recommendedName>
    <alternativeName>
        <fullName evidence="7">Flavocytochrome MsrQ</fullName>
    </alternativeName>
</protein>
<reference evidence="9 10" key="1">
    <citation type="submission" date="2013-04" db="EMBL/GenBank/DDBJ databases">
        <title>Oceanicola sp. 22II1-22F33 Genome Sequencing.</title>
        <authorList>
            <person name="Lai Q."/>
            <person name="Li G."/>
            <person name="Shao Z."/>
        </authorList>
    </citation>
    <scope>NUCLEOTIDE SEQUENCE [LARGE SCALE GENOMIC DNA]</scope>
    <source>
        <strain evidence="9 10">22II1-22F33</strain>
    </source>
</reference>
<comment type="function">
    <text evidence="7">Part of the MsrPQ system that repairs oxidized periplasmic proteins containing methionine sulfoxide residues (Met-O), using respiratory chain electrons. Thus protects these proteins from oxidative-stress damage caused by reactive species of oxygen and chlorine generated by the host defense mechanisms. MsrPQ is essential for the maintenance of envelope integrity under bleach stress, rescuing a wide series of structurally unrelated periplasmic proteins from methionine oxidation. MsrQ provides electrons for reduction to the reductase catalytic subunit MsrP, using the quinone pool of the respiratory chain.</text>
</comment>
<keyword evidence="7" id="KW-0285">Flavoprotein</keyword>
<dbReference type="GO" id="GO:0010181">
    <property type="term" value="F:FMN binding"/>
    <property type="evidence" value="ECO:0007669"/>
    <property type="project" value="UniProtKB-UniRule"/>
</dbReference>
<keyword evidence="7" id="KW-0479">Metal-binding</keyword>
<accession>A0A225NWX6</accession>
<comment type="subunit">
    <text evidence="7">Heterodimer of a catalytic subunit (MsrP) and a heme-binding subunit (MsrQ).</text>
</comment>
<dbReference type="Pfam" id="PF01794">
    <property type="entry name" value="Ferric_reduct"/>
    <property type="match status" value="1"/>
</dbReference>
<comment type="cofactor">
    <cofactor evidence="7">
        <name>FMN</name>
        <dbReference type="ChEBI" id="CHEBI:58210"/>
    </cofactor>
    <text evidence="7">Binds 1 FMN per subunit.</text>
</comment>
<evidence type="ECO:0000313" key="9">
    <source>
        <dbReference type="EMBL" id="OWU76196.1"/>
    </source>
</evidence>
<keyword evidence="3 7" id="KW-0812">Transmembrane</keyword>
<dbReference type="Proteomes" id="UP000215377">
    <property type="component" value="Unassembled WGS sequence"/>
</dbReference>
<dbReference type="GO" id="GO:0016679">
    <property type="term" value="F:oxidoreductase activity, acting on diphenols and related substances as donors"/>
    <property type="evidence" value="ECO:0007669"/>
    <property type="project" value="TreeGrafter"/>
</dbReference>
<dbReference type="EMBL" id="AQQR01000002">
    <property type="protein sequence ID" value="OWU76196.1"/>
    <property type="molecule type" value="Genomic_DNA"/>
</dbReference>
<feature type="domain" description="Ferric oxidoreductase" evidence="8">
    <location>
        <begin position="50"/>
        <end position="161"/>
    </location>
</feature>
<evidence type="ECO:0000256" key="5">
    <source>
        <dbReference type="ARBA" id="ARBA00023004"/>
    </source>
</evidence>
<evidence type="ECO:0000256" key="3">
    <source>
        <dbReference type="ARBA" id="ARBA00022692"/>
    </source>
</evidence>
<dbReference type="HAMAP" id="MF_01207">
    <property type="entry name" value="MsrQ"/>
    <property type="match status" value="1"/>
</dbReference>
<comment type="caution">
    <text evidence="9">The sequence shown here is derived from an EMBL/GenBank/DDBJ whole genome shotgun (WGS) entry which is preliminary data.</text>
</comment>
<keyword evidence="2 7" id="KW-0813">Transport</keyword>
<gene>
    <name evidence="7" type="primary">msrQ</name>
    <name evidence="9" type="ORF">ATO3_08235</name>
</gene>
<keyword evidence="7" id="KW-1003">Cell membrane</keyword>
<evidence type="ECO:0000256" key="1">
    <source>
        <dbReference type="ARBA" id="ARBA00004141"/>
    </source>
</evidence>
<comment type="subcellular location">
    <subcellularLocation>
        <location evidence="7">Cell membrane</location>
        <topology evidence="7">Multi-pass membrane protein</topology>
    </subcellularLocation>
    <subcellularLocation>
        <location evidence="1">Membrane</location>
        <topology evidence="1">Multi-pass membrane protein</topology>
    </subcellularLocation>
</comment>
<dbReference type="InterPro" id="IPR022837">
    <property type="entry name" value="MsrQ-like"/>
</dbReference>
<keyword evidence="5 7" id="KW-0408">Iron</keyword>
<dbReference type="GO" id="GO:0046872">
    <property type="term" value="F:metal ion binding"/>
    <property type="evidence" value="ECO:0007669"/>
    <property type="project" value="UniProtKB-KW"/>
</dbReference>
<comment type="similarity">
    <text evidence="7">Belongs to the MsrQ family.</text>
</comment>
<evidence type="ECO:0000256" key="7">
    <source>
        <dbReference type="HAMAP-Rule" id="MF_01207"/>
    </source>
</evidence>
<name>A0A225NWX6_9RHOB</name>
<dbReference type="GO" id="GO:0030091">
    <property type="term" value="P:protein repair"/>
    <property type="evidence" value="ECO:0007669"/>
    <property type="project" value="UniProtKB-UniRule"/>
</dbReference>
<evidence type="ECO:0000256" key="6">
    <source>
        <dbReference type="ARBA" id="ARBA00023136"/>
    </source>
</evidence>
<evidence type="ECO:0000259" key="8">
    <source>
        <dbReference type="Pfam" id="PF01794"/>
    </source>
</evidence>
<evidence type="ECO:0000313" key="10">
    <source>
        <dbReference type="Proteomes" id="UP000215377"/>
    </source>
</evidence>
<dbReference type="GO" id="GO:0005886">
    <property type="term" value="C:plasma membrane"/>
    <property type="evidence" value="ECO:0007669"/>
    <property type="project" value="UniProtKB-SubCell"/>
</dbReference>
<keyword evidence="4 7" id="KW-1133">Transmembrane helix</keyword>
<dbReference type="PANTHER" id="PTHR36964">
    <property type="entry name" value="PROTEIN-METHIONINE-SULFOXIDE REDUCTASE HEME-BINDING SUBUNIT MSRQ"/>
    <property type="match status" value="1"/>
</dbReference>
<dbReference type="InterPro" id="IPR013130">
    <property type="entry name" value="Fe3_Rdtase_TM_dom"/>
</dbReference>
<proteinExistence type="inferred from homology"/>
<keyword evidence="7" id="KW-0288">FMN</keyword>
<keyword evidence="7" id="KW-0249">Electron transport</keyword>
<keyword evidence="6 7" id="KW-0472">Membrane</keyword>
<evidence type="ECO:0000256" key="4">
    <source>
        <dbReference type="ARBA" id="ARBA00022989"/>
    </source>
</evidence>
<sequence length="196" mass="22069">MSQRLTAQARKVPEWCVYIVGALPAPWLFWQALTGALGVEPIEALEHEYGRLALQLLLAGLAVTPLWRLTGVNLVKFRRPLGLLAFFYLCLHFLVWLLLDVQILSQAWADIVKRPFITIGMAGFLLLVPLAVTSTRKAIRRMGPKAWGRLHRLVYVAVGLGVLHFVMGRKGLQYEPLVYAGILVVLLGLRLVPRRR</sequence>
<organism evidence="9 10">
    <name type="scientific">Marinibacterium profundimaris</name>
    <dbReference type="NCBI Taxonomy" id="1679460"/>
    <lineage>
        <taxon>Bacteria</taxon>
        <taxon>Pseudomonadati</taxon>
        <taxon>Pseudomonadota</taxon>
        <taxon>Alphaproteobacteria</taxon>
        <taxon>Rhodobacterales</taxon>
        <taxon>Paracoccaceae</taxon>
        <taxon>Marinibacterium</taxon>
    </lineage>
</organism>
<keyword evidence="7" id="KW-0349">Heme</keyword>
<comment type="cofactor">
    <cofactor evidence="7">
        <name>heme b</name>
        <dbReference type="ChEBI" id="CHEBI:60344"/>
    </cofactor>
    <text evidence="7">Binds 1 heme b (iron(II)-protoporphyrin IX) group per subunit.</text>
</comment>
<dbReference type="GO" id="GO:0009055">
    <property type="term" value="F:electron transfer activity"/>
    <property type="evidence" value="ECO:0007669"/>
    <property type="project" value="UniProtKB-UniRule"/>
</dbReference>